<feature type="compositionally biased region" description="Polar residues" evidence="1">
    <location>
        <begin position="34"/>
        <end position="44"/>
    </location>
</feature>
<evidence type="ECO:0000313" key="3">
    <source>
        <dbReference type="Proteomes" id="UP001219518"/>
    </source>
</evidence>
<feature type="region of interest" description="Disordered" evidence="1">
    <location>
        <begin position="1"/>
        <end position="56"/>
    </location>
</feature>
<dbReference type="PANTHER" id="PTHR46579:SF1">
    <property type="entry name" value="F5_8 TYPE C DOMAIN-CONTAINING PROTEIN"/>
    <property type="match status" value="1"/>
</dbReference>
<reference evidence="2" key="2">
    <citation type="journal article" date="2023" name="BMC Genomics">
        <title>Pest status, molecular evolution, and epigenetic factors derived from the genome assembly of Frankliniella fusca, a thysanopteran phytovirus vector.</title>
        <authorList>
            <person name="Catto M.A."/>
            <person name="Labadie P.E."/>
            <person name="Jacobson A.L."/>
            <person name="Kennedy G.G."/>
            <person name="Srinivasan R."/>
            <person name="Hunt B.G."/>
        </authorList>
    </citation>
    <scope>NUCLEOTIDE SEQUENCE</scope>
    <source>
        <strain evidence="2">PL_HMW_Pooled</strain>
    </source>
</reference>
<feature type="compositionally biased region" description="Polar residues" evidence="1">
    <location>
        <begin position="88"/>
        <end position="111"/>
    </location>
</feature>
<organism evidence="2 3">
    <name type="scientific">Frankliniella fusca</name>
    <dbReference type="NCBI Taxonomy" id="407009"/>
    <lineage>
        <taxon>Eukaryota</taxon>
        <taxon>Metazoa</taxon>
        <taxon>Ecdysozoa</taxon>
        <taxon>Arthropoda</taxon>
        <taxon>Hexapoda</taxon>
        <taxon>Insecta</taxon>
        <taxon>Pterygota</taxon>
        <taxon>Neoptera</taxon>
        <taxon>Paraneoptera</taxon>
        <taxon>Thysanoptera</taxon>
        <taxon>Terebrantia</taxon>
        <taxon>Thripoidea</taxon>
        <taxon>Thripidae</taxon>
        <taxon>Frankliniella</taxon>
    </lineage>
</organism>
<protein>
    <submittedName>
        <fullName evidence="2">RING finger protein Z</fullName>
    </submittedName>
</protein>
<evidence type="ECO:0000313" key="2">
    <source>
        <dbReference type="EMBL" id="KAK3909867.1"/>
    </source>
</evidence>
<dbReference type="PANTHER" id="PTHR46579">
    <property type="entry name" value="F5/8 TYPE C DOMAIN-CONTAINING PROTEIN-RELATED"/>
    <property type="match status" value="1"/>
</dbReference>
<sequence>MLRNENESTHSSTSLDSSSSDSSDDIEEDANLVPNESSESNDSISTRRNESLSSDSDVELENLTEYHFNVLKRKRIESQESLSCADAPNSNVSQQGECSIPTSNVESMSHSNLGPIRQNLLIESNALSAGELNHSMSRSFLCEENAMEESFFHKGLESRIEAHLESAFNHSQAGANPSPVKTNCSLDDNSLLLRIENQQEIVAKSLHPANDSVSCDLSEEDNEQSKGFSTSYLSNATLDKSGEEQFIGLRGLSTPVKETSCSTLHMPNISPIAQSEKRCMSLTSNCSSPSCDVPEAEDSSQCSVSQELQSTHQSDLSQQGLPNNELKKSKFKKASELAQFFNSVKLYDGHSDSVTEAILKVIDLLIKNKESKSSFKRILKTICDLLPQNHSLPTSSKFMLNFIQDFAPVDVKASSHFYCRDCLMYYKSKPDSCGVCGKVTVLGEFFSFDLECIIRFFFEGRNLASIMDAQPPYSNNAPLEIRDVQDGSVYRSANVNRKKYDINFKVATDGVRVRKGSKKEGWLLMITPVEVPPYLSESFTTVVAVWYDEVKPRGNTFLKPFCEQVASLKESGVKWTHPETQVDHRSDVKVTLVIADAPARAMCQNLMLFNSKNGCNICEISTRKSGRIPGKRRIRIYRYVHDPQLRTNERMQAQAIEATETGRPCKGVKGPSVLSLIPSLDISECVIPEYMHCVLLGVTKQLLTLWIEKQGAWCIKTYVEHLSVLLSGIKHPDFIHRGKRSVNYYKKWKAADFYYFLLFESLPVLSGILPDMYYQHFMLLVISIFNLLQRGISEDDIVEADYLLKLFVNQFTDLYSDREMTYNVHNLLHLSLCVRRFGPLSCTSAFPFESLNGIISKASHATNYVAKEIVNNMKIYQGAVVLKSIAENQTNDILQENIFQTKVLGRAKEVELSLNDINCLTEIGDVSNFKYFSKAQIGRDQLTSEIHKPLTTANYYVMWGEKGHENYGSVKFFVLYDEEVFLYIRKLKIDHLSVLYHTQTLKCVKHIIPISVSNDFLFCRAATLSPITKVGRVMNFIIKRPNLMRQIM</sequence>
<comment type="caution">
    <text evidence="2">The sequence shown here is derived from an EMBL/GenBank/DDBJ whole genome shotgun (WGS) entry which is preliminary data.</text>
</comment>
<feature type="region of interest" description="Disordered" evidence="1">
    <location>
        <begin position="85"/>
        <end position="111"/>
    </location>
</feature>
<accession>A0AAE1GV93</accession>
<feature type="compositionally biased region" description="Low complexity" evidence="1">
    <location>
        <begin position="9"/>
        <end position="21"/>
    </location>
</feature>
<reference evidence="2" key="1">
    <citation type="submission" date="2021-07" db="EMBL/GenBank/DDBJ databases">
        <authorList>
            <person name="Catto M.A."/>
            <person name="Jacobson A."/>
            <person name="Kennedy G."/>
            <person name="Labadie P."/>
            <person name="Hunt B.G."/>
            <person name="Srinivasan R."/>
        </authorList>
    </citation>
    <scope>NUCLEOTIDE SEQUENCE</scope>
    <source>
        <strain evidence="2">PL_HMW_Pooled</strain>
        <tissue evidence="2">Head</tissue>
    </source>
</reference>
<proteinExistence type="predicted"/>
<dbReference type="EMBL" id="JAHWGI010000129">
    <property type="protein sequence ID" value="KAK3909867.1"/>
    <property type="molecule type" value="Genomic_DNA"/>
</dbReference>
<keyword evidence="3" id="KW-1185">Reference proteome</keyword>
<gene>
    <name evidence="2" type="ORF">KUF71_019876</name>
</gene>
<dbReference type="AlphaFoldDB" id="A0AAE1GV93"/>
<evidence type="ECO:0000256" key="1">
    <source>
        <dbReference type="SAM" id="MobiDB-lite"/>
    </source>
</evidence>
<dbReference type="Proteomes" id="UP001219518">
    <property type="component" value="Unassembled WGS sequence"/>
</dbReference>
<name>A0AAE1GV93_9NEOP</name>